<protein>
    <submittedName>
        <fullName evidence="1">Uncharacterized protein</fullName>
    </submittedName>
</protein>
<organism evidence="1">
    <name type="scientific">Klosneuvirus KNV1</name>
    <dbReference type="NCBI Taxonomy" id="1977640"/>
    <lineage>
        <taxon>Viruses</taxon>
        <taxon>Varidnaviria</taxon>
        <taxon>Bamfordvirae</taxon>
        <taxon>Nucleocytoviricota</taxon>
        <taxon>Megaviricetes</taxon>
        <taxon>Imitervirales</taxon>
        <taxon>Mimiviridae</taxon>
        <taxon>Klosneuvirinae</taxon>
        <taxon>Klosneuvirus</taxon>
    </lineage>
</organism>
<proteinExistence type="predicted"/>
<name>A0A1V0SKR4_9VIRU</name>
<accession>A0A1V0SKR4</accession>
<reference evidence="1" key="1">
    <citation type="journal article" date="2017" name="Science">
        <title>Giant viruses with an expanded complement of translation system components.</title>
        <authorList>
            <person name="Schulz F."/>
            <person name="Yutin N."/>
            <person name="Ivanova N.N."/>
            <person name="Ortega D.R."/>
            <person name="Lee T.K."/>
            <person name="Vierheilig J."/>
            <person name="Daims H."/>
            <person name="Horn M."/>
            <person name="Wagner M."/>
            <person name="Jensen G.J."/>
            <person name="Kyrpides N.C."/>
            <person name="Koonin E.V."/>
            <person name="Woyke T."/>
        </authorList>
    </citation>
    <scope>NUCLEOTIDE SEQUENCE</scope>
    <source>
        <strain evidence="1">KNV1</strain>
    </source>
</reference>
<sequence>MDNVNTIDKDSEKYIVILKLINKILTNINKEHIDDLLKFSYIYI</sequence>
<evidence type="ECO:0000313" key="1">
    <source>
        <dbReference type="EMBL" id="ARF12339.1"/>
    </source>
</evidence>
<gene>
    <name evidence="1" type="ORF">Klosneuvirus_5_9</name>
</gene>
<dbReference type="EMBL" id="KY684112">
    <property type="protein sequence ID" value="ARF12339.1"/>
    <property type="molecule type" value="Genomic_DNA"/>
</dbReference>